<proteinExistence type="predicted"/>
<organism evidence="3 4">
    <name type="scientific">Phanerochaete carnosa (strain HHB-10118-sp)</name>
    <name type="common">White-rot fungus</name>
    <name type="synonym">Peniophora carnosa</name>
    <dbReference type="NCBI Taxonomy" id="650164"/>
    <lineage>
        <taxon>Eukaryota</taxon>
        <taxon>Fungi</taxon>
        <taxon>Dikarya</taxon>
        <taxon>Basidiomycota</taxon>
        <taxon>Agaricomycotina</taxon>
        <taxon>Agaricomycetes</taxon>
        <taxon>Polyporales</taxon>
        <taxon>Phanerochaetaceae</taxon>
        <taxon>Phanerochaete</taxon>
    </lineage>
</organism>
<dbReference type="GO" id="GO:0005634">
    <property type="term" value="C:nucleus"/>
    <property type="evidence" value="ECO:0007669"/>
    <property type="project" value="TreeGrafter"/>
</dbReference>
<dbReference type="RefSeq" id="XP_007395596.1">
    <property type="nucleotide sequence ID" value="XM_007395534.1"/>
</dbReference>
<dbReference type="InterPro" id="IPR011990">
    <property type="entry name" value="TPR-like_helical_dom_sf"/>
</dbReference>
<keyword evidence="2" id="KW-0812">Transmembrane</keyword>
<evidence type="ECO:0000313" key="4">
    <source>
        <dbReference type="Proteomes" id="UP000008370"/>
    </source>
</evidence>
<dbReference type="SUPFAM" id="SSF48452">
    <property type="entry name" value="TPR-like"/>
    <property type="match status" value="1"/>
</dbReference>
<feature type="transmembrane region" description="Helical" evidence="2">
    <location>
        <begin position="218"/>
        <end position="244"/>
    </location>
</feature>
<feature type="region of interest" description="Disordered" evidence="1">
    <location>
        <begin position="153"/>
        <end position="177"/>
    </location>
</feature>
<dbReference type="InParanoid" id="K5W7X0"/>
<evidence type="ECO:0000256" key="2">
    <source>
        <dbReference type="SAM" id="Phobius"/>
    </source>
</evidence>
<dbReference type="PANTHER" id="PTHR31859">
    <property type="entry name" value="TETRATRICOPEPTIDE REPEAT PROTEIN 39 FAMILY MEMBER"/>
    <property type="match status" value="1"/>
</dbReference>
<dbReference type="EMBL" id="JH930472">
    <property type="protein sequence ID" value="EKM55265.1"/>
    <property type="molecule type" value="Genomic_DNA"/>
</dbReference>
<dbReference type="OrthoDB" id="2154985at2759"/>
<dbReference type="GO" id="GO:0005741">
    <property type="term" value="C:mitochondrial outer membrane"/>
    <property type="evidence" value="ECO:0007669"/>
    <property type="project" value="TreeGrafter"/>
</dbReference>
<reference evidence="3 4" key="1">
    <citation type="journal article" date="2012" name="BMC Genomics">
        <title>Comparative genomics of the white-rot fungi, Phanerochaete carnosa and P. chrysosporium, to elucidate the genetic basis of the distinct wood types they colonize.</title>
        <authorList>
            <person name="Suzuki H."/>
            <person name="MacDonald J."/>
            <person name="Syed K."/>
            <person name="Salamov A."/>
            <person name="Hori C."/>
            <person name="Aerts A."/>
            <person name="Henrissat B."/>
            <person name="Wiebenga A."/>
            <person name="vanKuyk P.A."/>
            <person name="Barry K."/>
            <person name="Lindquist E."/>
            <person name="LaButti K."/>
            <person name="Lapidus A."/>
            <person name="Lucas S."/>
            <person name="Coutinho P."/>
            <person name="Gong Y."/>
            <person name="Samejima M."/>
            <person name="Mahadevan R."/>
            <person name="Abou-Zaid M."/>
            <person name="de Vries R.P."/>
            <person name="Igarashi K."/>
            <person name="Yadav J.S."/>
            <person name="Grigoriev I.V."/>
            <person name="Master E.R."/>
        </authorList>
    </citation>
    <scope>NUCLEOTIDE SEQUENCE [LARGE SCALE GENOMIC DNA]</scope>
    <source>
        <strain evidence="3 4">HHB-10118-sp</strain>
    </source>
</reference>
<dbReference type="HOGENOM" id="CLU_023297_0_0_1"/>
<feature type="transmembrane region" description="Helical" evidence="2">
    <location>
        <begin position="264"/>
        <end position="286"/>
    </location>
</feature>
<evidence type="ECO:0000256" key="1">
    <source>
        <dbReference type="SAM" id="MobiDB-lite"/>
    </source>
</evidence>
<keyword evidence="4" id="KW-1185">Reference proteome</keyword>
<protein>
    <submittedName>
        <fullName evidence="3">Uncharacterized protein</fullName>
    </submittedName>
</protein>
<gene>
    <name evidence="3" type="ORF">PHACADRAFT_208778</name>
</gene>
<keyword evidence="2" id="KW-1133">Transmembrane helix</keyword>
<dbReference type="Pfam" id="PF10300">
    <property type="entry name" value="Iml2-TPR_39"/>
    <property type="match status" value="1"/>
</dbReference>
<evidence type="ECO:0000313" key="3">
    <source>
        <dbReference type="EMBL" id="EKM55265.1"/>
    </source>
</evidence>
<dbReference type="AlphaFoldDB" id="K5W7X0"/>
<name>K5W7X0_PHACS</name>
<dbReference type="InterPro" id="IPR019412">
    <property type="entry name" value="IML2/TPR_39"/>
</dbReference>
<sequence length="652" mass="72024">MAADETTRSLRSATSGFDALFSNDLDKARETFKAADSPFHALGAGVCAFLEAALGMESNLLAEATRLLSDSDAGARKQLSAAKSSKSSTRFPAGTEWELLISDAVILHAVTLALSESYMGYLQCFYELNKAHSKFTKLYKTVFPSGLDNYATPATSKAPSPSPSIHSESSTTRTTPTKQRTGFFGRFGVSTLSPHQPANPVSSTPDGPVEELIMSGTAFGYGLFNLVFSLLPATIRGVVGFLGFKHDRKLALRALAVSANQTDVHAVFAGLVLMTYYGVVLLFTGYQADEQHILRQYGAMVDHVEARYPTGSLWILNRAKLLRMSYDTTGAIKVLQEGLKMPRPESFNQADGLLLFELAWCLLSQRRYDEAADMFLKVTEINSWSHATYFFIAAGCYVSLKNYEKAQKLFDDVPELLEKKKIGGKDLPTEVWIKKKLAFYKDKQKRLTGSETDWVKCMKISPAEELGIFWNNYERIITDVCEEHARELTTLTPYPTISSPFVVADTTPKLASNPPDLSTADELAIRSLILGIVHRRAGHYTASREFFLDALSLQKSIKVSTWIPGVTSFEIVVLDLKEAEATLGAGSNGSDKVLLSEQDRQAWLQVLKKAGERLDQALALSPQSIDMSSRLESRITMLRDEIVTKREMVENA</sequence>
<dbReference type="Proteomes" id="UP000008370">
    <property type="component" value="Unassembled WGS sequence"/>
</dbReference>
<dbReference type="KEGG" id="pco:PHACADRAFT_208778"/>
<dbReference type="PANTHER" id="PTHR31859:SF1">
    <property type="entry name" value="TETRATRICOPEPTIDE REPEAT PROTEIN 39C"/>
    <property type="match status" value="1"/>
</dbReference>
<dbReference type="Gene3D" id="1.25.40.10">
    <property type="entry name" value="Tetratricopeptide repeat domain"/>
    <property type="match status" value="1"/>
</dbReference>
<keyword evidence="2" id="KW-0472">Membrane</keyword>
<dbReference type="GO" id="GO:0005829">
    <property type="term" value="C:cytosol"/>
    <property type="evidence" value="ECO:0007669"/>
    <property type="project" value="TreeGrafter"/>
</dbReference>
<accession>K5W7X0</accession>
<dbReference type="GeneID" id="18912787"/>